<accession>A0A8D5G6Z3</accession>
<name>A0A8D5G6Z3_9PROT</name>
<organism evidence="1 2">
    <name type="scientific">Methyloradius palustris</name>
    <dbReference type="NCBI Taxonomy" id="2778876"/>
    <lineage>
        <taxon>Bacteria</taxon>
        <taxon>Pseudomonadati</taxon>
        <taxon>Pseudomonadota</taxon>
        <taxon>Betaproteobacteria</taxon>
        <taxon>Nitrosomonadales</taxon>
        <taxon>Methylophilaceae</taxon>
        <taxon>Methyloradius</taxon>
    </lineage>
</organism>
<evidence type="ECO:0000313" key="2">
    <source>
        <dbReference type="Proteomes" id="UP000826722"/>
    </source>
</evidence>
<gene>
    <name evidence="1" type="ORF">ZMTM_05660</name>
</gene>
<reference evidence="1" key="1">
    <citation type="journal article" date="2021" name="Arch. Microbiol.">
        <title>Methyloradius palustris gen. nov., sp. nov., a methanol-oxidizing bacterium isolated from snow.</title>
        <authorList>
            <person name="Miyadera T."/>
            <person name="Kojima H."/>
            <person name="Fukui M."/>
        </authorList>
    </citation>
    <scope>NUCLEOTIDE SEQUENCE</scope>
    <source>
        <strain evidence="1">Zm11</strain>
    </source>
</reference>
<dbReference type="KEGG" id="mpau:ZMTM_05660"/>
<dbReference type="EMBL" id="AP024110">
    <property type="protein sequence ID" value="BCM24307.1"/>
    <property type="molecule type" value="Genomic_DNA"/>
</dbReference>
<evidence type="ECO:0000313" key="1">
    <source>
        <dbReference type="EMBL" id="BCM24307.1"/>
    </source>
</evidence>
<protein>
    <submittedName>
        <fullName evidence="1">Uncharacterized protein</fullName>
    </submittedName>
</protein>
<proteinExistence type="predicted"/>
<dbReference type="AlphaFoldDB" id="A0A8D5G6Z3"/>
<dbReference type="Proteomes" id="UP000826722">
    <property type="component" value="Chromosome"/>
</dbReference>
<sequence length="92" mass="10604">MLVQQGTLFGKFKGFRNQSTMFFFADGSIWRQNENKQFDHVAYMPYARIMNQEGRHYIEVEDVDVSVEVVWVGVSRAIGNLSISHILQTSDS</sequence>
<keyword evidence="2" id="KW-1185">Reference proteome</keyword>